<comment type="subcellular location">
    <subcellularLocation>
        <location evidence="1">Virion</location>
    </subcellularLocation>
</comment>
<accession>A0A6J7WJM7</accession>
<gene>
    <name evidence="4" type="ORF">UFOVP190_78</name>
</gene>
<dbReference type="InterPro" id="IPR010762">
    <property type="entry name" value="Gp23/Gp24_T4-like"/>
</dbReference>
<protein>
    <submittedName>
        <fullName evidence="4">Capsid vertex protein</fullName>
    </submittedName>
</protein>
<evidence type="ECO:0000256" key="2">
    <source>
        <dbReference type="ARBA" id="ARBA00022561"/>
    </source>
</evidence>
<dbReference type="EMBL" id="LR798243">
    <property type="protein sequence ID" value="CAB5214382.1"/>
    <property type="molecule type" value="Genomic_DNA"/>
</dbReference>
<organism evidence="4">
    <name type="scientific">uncultured Caudovirales phage</name>
    <dbReference type="NCBI Taxonomy" id="2100421"/>
    <lineage>
        <taxon>Viruses</taxon>
        <taxon>Duplodnaviria</taxon>
        <taxon>Heunggongvirae</taxon>
        <taxon>Uroviricota</taxon>
        <taxon>Caudoviricetes</taxon>
        <taxon>Peduoviridae</taxon>
        <taxon>Maltschvirus</taxon>
        <taxon>Maltschvirus maltsch</taxon>
    </lineage>
</organism>
<name>A0A6J7WJM7_9CAUD</name>
<evidence type="ECO:0000256" key="1">
    <source>
        <dbReference type="ARBA" id="ARBA00004328"/>
    </source>
</evidence>
<sequence>MTQALLESRWGETKDALLEGLQGSKRTTMGVILENTRKMLAENATGGATQAGNVATLNRVILPVIRRVMPTVIANEIVGVQPMTGPVAQIHTLRVRYADSVTDSSSYATSTTAGDEALSPFKIAVAYSGSASNGQATSTSTLEGVAGNRINVQILKQVVEAKTRKLSARWTFEAAQDAQSMHGLDVEAEIMAALAQEITVEIDQEILGSLRALAATDYAYDQSAVSGTATFVGDEHAALAVLINRTANLIAQRTRRGAGNWAVVSPATLTVLQSATTSAFARTTEGTFEAPTNTKFVGTLNGAMKVYVDGYANDSQAVLVGYKGSSEADAAAFYCPYIPLMSSGVVLDPSTFEPVVSFMTRYGYVELTNTASSLGNAGDYVGEISVANLSFQ</sequence>
<reference evidence="4" key="1">
    <citation type="submission" date="2020-05" db="EMBL/GenBank/DDBJ databases">
        <authorList>
            <person name="Chiriac C."/>
            <person name="Salcher M."/>
            <person name="Ghai R."/>
            <person name="Kavagutti S V."/>
        </authorList>
    </citation>
    <scope>NUCLEOTIDE SEQUENCE</scope>
</reference>
<keyword evidence="2" id="KW-0167">Capsid protein</keyword>
<dbReference type="GO" id="GO:0019028">
    <property type="term" value="C:viral capsid"/>
    <property type="evidence" value="ECO:0007669"/>
    <property type="project" value="UniProtKB-KW"/>
</dbReference>
<dbReference type="Pfam" id="PF07068">
    <property type="entry name" value="Gp23"/>
    <property type="match status" value="1"/>
</dbReference>
<keyword evidence="3" id="KW-0946">Virion</keyword>
<evidence type="ECO:0000313" key="4">
    <source>
        <dbReference type="EMBL" id="CAB5214382.1"/>
    </source>
</evidence>
<evidence type="ECO:0000256" key="3">
    <source>
        <dbReference type="ARBA" id="ARBA00022844"/>
    </source>
</evidence>
<proteinExistence type="predicted"/>